<keyword evidence="2" id="KW-1185">Reference proteome</keyword>
<dbReference type="AlphaFoldDB" id="A0A928Z1N3"/>
<organism evidence="1 2">
    <name type="scientific">Romeriopsis navalis LEGE 11480</name>
    <dbReference type="NCBI Taxonomy" id="2777977"/>
    <lineage>
        <taxon>Bacteria</taxon>
        <taxon>Bacillati</taxon>
        <taxon>Cyanobacteriota</taxon>
        <taxon>Cyanophyceae</taxon>
        <taxon>Leptolyngbyales</taxon>
        <taxon>Leptolyngbyaceae</taxon>
        <taxon>Romeriopsis</taxon>
        <taxon>Romeriopsis navalis</taxon>
    </lineage>
</organism>
<dbReference type="RefSeq" id="WP_264323007.1">
    <property type="nucleotide sequence ID" value="NZ_JADEXQ010000001.1"/>
</dbReference>
<accession>A0A928Z1N3</accession>
<dbReference type="Proteomes" id="UP000625316">
    <property type="component" value="Unassembled WGS sequence"/>
</dbReference>
<gene>
    <name evidence="1" type="ORF">IQ266_00270</name>
</gene>
<protein>
    <submittedName>
        <fullName evidence="1">Uncharacterized protein</fullName>
    </submittedName>
</protein>
<dbReference type="EMBL" id="JADEXQ010000001">
    <property type="protein sequence ID" value="MBE9028187.1"/>
    <property type="molecule type" value="Genomic_DNA"/>
</dbReference>
<sequence length="156" mass="17837">MLQFYPIARLHSWFTRWQRLLSILLISTIACYLTACGNGNFPNQKVIVSAVARQVEQIQQPLSQQLKLKPPSLKDIRISNLAITERDTTLINGAPAYYLSGQYDLTLKQQDQQTTQRGDHFEVYLQPKQDGKITRWQLAQKSGEAWELETLSTGKS</sequence>
<evidence type="ECO:0000313" key="1">
    <source>
        <dbReference type="EMBL" id="MBE9028187.1"/>
    </source>
</evidence>
<comment type="caution">
    <text evidence="1">The sequence shown here is derived from an EMBL/GenBank/DDBJ whole genome shotgun (WGS) entry which is preliminary data.</text>
</comment>
<name>A0A928Z1N3_9CYAN</name>
<proteinExistence type="predicted"/>
<reference evidence="1" key="1">
    <citation type="submission" date="2020-10" db="EMBL/GenBank/DDBJ databases">
        <authorList>
            <person name="Castelo-Branco R."/>
            <person name="Eusebio N."/>
            <person name="Adriana R."/>
            <person name="Vieira A."/>
            <person name="Brugerolle De Fraissinette N."/>
            <person name="Rezende De Castro R."/>
            <person name="Schneider M.P."/>
            <person name="Vasconcelos V."/>
            <person name="Leao P.N."/>
        </authorList>
    </citation>
    <scope>NUCLEOTIDE SEQUENCE</scope>
    <source>
        <strain evidence="1">LEGE 11480</strain>
    </source>
</reference>
<evidence type="ECO:0000313" key="2">
    <source>
        <dbReference type="Proteomes" id="UP000625316"/>
    </source>
</evidence>